<dbReference type="InterPro" id="IPR036728">
    <property type="entry name" value="PBP_GOBP_sf"/>
</dbReference>
<dbReference type="OrthoDB" id="8194670at2759"/>
<dbReference type="InterPro" id="IPR006170">
    <property type="entry name" value="PBP/GOBP"/>
</dbReference>
<proteinExistence type="predicted"/>
<dbReference type="Proteomes" id="UP000801492">
    <property type="component" value="Unassembled WGS sequence"/>
</dbReference>
<organism evidence="2 3">
    <name type="scientific">Ignelater luminosus</name>
    <name type="common">Cucubano</name>
    <name type="synonym">Pyrophorus luminosus</name>
    <dbReference type="NCBI Taxonomy" id="2038154"/>
    <lineage>
        <taxon>Eukaryota</taxon>
        <taxon>Metazoa</taxon>
        <taxon>Ecdysozoa</taxon>
        <taxon>Arthropoda</taxon>
        <taxon>Hexapoda</taxon>
        <taxon>Insecta</taxon>
        <taxon>Pterygota</taxon>
        <taxon>Neoptera</taxon>
        <taxon>Endopterygota</taxon>
        <taxon>Coleoptera</taxon>
        <taxon>Polyphaga</taxon>
        <taxon>Elateriformia</taxon>
        <taxon>Elateroidea</taxon>
        <taxon>Elateridae</taxon>
        <taxon>Agrypninae</taxon>
        <taxon>Pyrophorini</taxon>
        <taxon>Ignelater</taxon>
    </lineage>
</organism>
<dbReference type="CDD" id="cd23992">
    <property type="entry name" value="PBP_GOBP"/>
    <property type="match status" value="1"/>
</dbReference>
<accession>A0A8K0GFB3</accession>
<feature type="chain" id="PRO_5035470111" evidence="1">
    <location>
        <begin position="20"/>
        <end position="136"/>
    </location>
</feature>
<evidence type="ECO:0000313" key="2">
    <source>
        <dbReference type="EMBL" id="KAF2897016.1"/>
    </source>
</evidence>
<dbReference type="SUPFAM" id="SSF47565">
    <property type="entry name" value="Insect pheromone/odorant-binding proteins"/>
    <property type="match status" value="1"/>
</dbReference>
<protein>
    <submittedName>
        <fullName evidence="2">Uncharacterized protein</fullName>
    </submittedName>
</protein>
<dbReference type="EMBL" id="VTPC01004531">
    <property type="protein sequence ID" value="KAF2897016.1"/>
    <property type="molecule type" value="Genomic_DNA"/>
</dbReference>
<keyword evidence="1" id="KW-0732">Signal</keyword>
<sequence length="136" mass="15197">MKVHIIVMVILLTTYGTSAKSMKDIRNLWKAAAMPALEHCTSQALVDPRVVEEFFEHGRMPNDPAWKCYLKCVGLELGTLSPTGEINAQKAVEIFKHVDVALVEKCDPKDEPDLCEKTFQALNCGLNELSSQYLSE</sequence>
<dbReference type="Pfam" id="PF01395">
    <property type="entry name" value="PBP_GOBP"/>
    <property type="match status" value="1"/>
</dbReference>
<reference evidence="2" key="1">
    <citation type="submission" date="2019-08" db="EMBL/GenBank/DDBJ databases">
        <title>The genome of the North American firefly Photinus pyralis.</title>
        <authorList>
            <consortium name="Photinus pyralis genome working group"/>
            <person name="Fallon T.R."/>
            <person name="Sander Lower S.E."/>
            <person name="Weng J.-K."/>
        </authorList>
    </citation>
    <scope>NUCLEOTIDE SEQUENCE</scope>
    <source>
        <strain evidence="2">TRF0915ILg1</strain>
        <tissue evidence="2">Whole body</tissue>
    </source>
</reference>
<dbReference type="AlphaFoldDB" id="A0A8K0GFB3"/>
<evidence type="ECO:0000313" key="3">
    <source>
        <dbReference type="Proteomes" id="UP000801492"/>
    </source>
</evidence>
<gene>
    <name evidence="2" type="ORF">ILUMI_09159</name>
</gene>
<feature type="signal peptide" evidence="1">
    <location>
        <begin position="1"/>
        <end position="19"/>
    </location>
</feature>
<dbReference type="Gene3D" id="1.10.238.20">
    <property type="entry name" value="Pheromone/general odorant binding protein domain"/>
    <property type="match status" value="1"/>
</dbReference>
<dbReference type="SMART" id="SM00708">
    <property type="entry name" value="PhBP"/>
    <property type="match status" value="1"/>
</dbReference>
<dbReference type="GO" id="GO:0005549">
    <property type="term" value="F:odorant binding"/>
    <property type="evidence" value="ECO:0007669"/>
    <property type="project" value="InterPro"/>
</dbReference>
<name>A0A8K0GFB3_IGNLU</name>
<evidence type="ECO:0000256" key="1">
    <source>
        <dbReference type="SAM" id="SignalP"/>
    </source>
</evidence>
<comment type="caution">
    <text evidence="2">The sequence shown here is derived from an EMBL/GenBank/DDBJ whole genome shotgun (WGS) entry which is preliminary data.</text>
</comment>
<keyword evidence="3" id="KW-1185">Reference proteome</keyword>